<dbReference type="Proteomes" id="UP000004980">
    <property type="component" value="Unassembled WGS sequence"/>
</dbReference>
<protein>
    <submittedName>
        <fullName evidence="1">Uncharacterized protein</fullName>
    </submittedName>
</protein>
<sequence length="85" mass="9822">MRDIITNLAERLRTLPDRAVWHKAASALERHASRIAELERTAVNAKPVGYFLNVNQPGMKVHYSQISEKFKNHNEVFAFYPTPCR</sequence>
<evidence type="ECO:0000313" key="2">
    <source>
        <dbReference type="Proteomes" id="UP000004980"/>
    </source>
</evidence>
<reference evidence="1 2" key="1">
    <citation type="journal article" date="2012" name="J. Bacteriol.">
        <title>Draft Genome Sequence of the Soil Bacterium Burkholderia terrae Strain BS001, Which Interacts with Fungal Surface Structures.</title>
        <authorList>
            <person name="Nazir R."/>
            <person name="Hansen M.A."/>
            <person name="Sorensen S."/>
            <person name="van Elsas J.D."/>
        </authorList>
    </citation>
    <scope>NUCLEOTIDE SEQUENCE [LARGE SCALE GENOMIC DNA]</scope>
    <source>
        <strain evidence="1 2">BS001</strain>
    </source>
</reference>
<gene>
    <name evidence="1" type="ORF">WQE_44258</name>
</gene>
<comment type="caution">
    <text evidence="1">The sequence shown here is derived from an EMBL/GenBank/DDBJ whole genome shotgun (WGS) entry which is preliminary data.</text>
</comment>
<dbReference type="RefSeq" id="WP_009770546.1">
    <property type="nucleotide sequence ID" value="NZ_AKAU01000277.1"/>
</dbReference>
<organism evidence="1 2">
    <name type="scientific">Paraburkholderia hospita</name>
    <dbReference type="NCBI Taxonomy" id="169430"/>
    <lineage>
        <taxon>Bacteria</taxon>
        <taxon>Pseudomonadati</taxon>
        <taxon>Pseudomonadota</taxon>
        <taxon>Betaproteobacteria</taxon>
        <taxon>Burkholderiales</taxon>
        <taxon>Burkholderiaceae</taxon>
        <taxon>Paraburkholderia</taxon>
    </lineage>
</organism>
<evidence type="ECO:0000313" key="1">
    <source>
        <dbReference type="EMBL" id="EIM94461.1"/>
    </source>
</evidence>
<dbReference type="EMBL" id="AKAU01000277">
    <property type="protein sequence ID" value="EIM94461.1"/>
    <property type="molecule type" value="Genomic_DNA"/>
</dbReference>
<keyword evidence="2" id="KW-1185">Reference proteome</keyword>
<proteinExistence type="predicted"/>
<accession>A0ABN0F7A8</accession>
<name>A0ABN0F7A8_9BURK</name>